<dbReference type="EMBL" id="SOYY01000022">
    <property type="protein sequence ID" value="KAA0704687.1"/>
    <property type="molecule type" value="Genomic_DNA"/>
</dbReference>
<organism evidence="1 2">
    <name type="scientific">Triplophysa tibetana</name>
    <dbReference type="NCBI Taxonomy" id="1572043"/>
    <lineage>
        <taxon>Eukaryota</taxon>
        <taxon>Metazoa</taxon>
        <taxon>Chordata</taxon>
        <taxon>Craniata</taxon>
        <taxon>Vertebrata</taxon>
        <taxon>Euteleostomi</taxon>
        <taxon>Actinopterygii</taxon>
        <taxon>Neopterygii</taxon>
        <taxon>Teleostei</taxon>
        <taxon>Ostariophysi</taxon>
        <taxon>Cypriniformes</taxon>
        <taxon>Nemacheilidae</taxon>
        <taxon>Triplophysa</taxon>
    </lineage>
</organism>
<comment type="caution">
    <text evidence="1">The sequence shown here is derived from an EMBL/GenBank/DDBJ whole genome shotgun (WGS) entry which is preliminary data.</text>
</comment>
<keyword evidence="2" id="KW-1185">Reference proteome</keyword>
<sequence>MDERQGTRHCEEADKHTTVIAQFNSISMCQVALQLGNRMDVTCRLVWQRLTFKAAVTAVLSRTCRDVSDERDVRVSLICLHGFTALRSGRWRHELRLPHFRPAMWSLTGVPEGLYQHTGGGGVAERGRVHGMKFSKPSLDTGWGTDHSPDGRLYHQCFCFSAE</sequence>
<gene>
    <name evidence="1" type="ORF">E1301_Tti000998</name>
</gene>
<dbReference type="Proteomes" id="UP000324632">
    <property type="component" value="Chromosome 22"/>
</dbReference>
<protein>
    <submittedName>
        <fullName evidence="1">Dihydropyrimidine dehydrogenase [NADP(+)]</fullName>
    </submittedName>
</protein>
<accession>A0A5A9N7Y2</accession>
<proteinExistence type="predicted"/>
<name>A0A5A9N7Y2_9TELE</name>
<reference evidence="1 2" key="1">
    <citation type="journal article" date="2019" name="Mol. Ecol. Resour.">
        <title>Chromosome-level genome assembly of Triplophysa tibetana, a fish adapted to the harsh high-altitude environment of the Tibetan Plateau.</title>
        <authorList>
            <person name="Yang X."/>
            <person name="Liu H."/>
            <person name="Ma Z."/>
            <person name="Zou Y."/>
            <person name="Zou M."/>
            <person name="Mao Y."/>
            <person name="Li X."/>
            <person name="Wang H."/>
            <person name="Chen T."/>
            <person name="Wang W."/>
            <person name="Yang R."/>
        </authorList>
    </citation>
    <scope>NUCLEOTIDE SEQUENCE [LARGE SCALE GENOMIC DNA]</scope>
    <source>
        <strain evidence="1">TTIB1903HZAU</strain>
        <tissue evidence="1">Muscle</tissue>
    </source>
</reference>
<dbReference type="AlphaFoldDB" id="A0A5A9N7Y2"/>
<evidence type="ECO:0000313" key="1">
    <source>
        <dbReference type="EMBL" id="KAA0704687.1"/>
    </source>
</evidence>
<evidence type="ECO:0000313" key="2">
    <source>
        <dbReference type="Proteomes" id="UP000324632"/>
    </source>
</evidence>